<dbReference type="AlphaFoldDB" id="E0UU08"/>
<name>E0UU08_SULAO</name>
<evidence type="ECO:0000256" key="5">
    <source>
        <dbReference type="ARBA" id="ARBA00022989"/>
    </source>
</evidence>
<dbReference type="GO" id="GO:0005886">
    <property type="term" value="C:plasma membrane"/>
    <property type="evidence" value="ECO:0007669"/>
    <property type="project" value="UniProtKB-SubCell"/>
</dbReference>
<comment type="similarity">
    <text evidence="2">Belongs to the GSP F family.</text>
</comment>
<feature type="domain" description="Type II secretion system protein GspF" evidence="8">
    <location>
        <begin position="62"/>
        <end position="189"/>
    </location>
</feature>
<dbReference type="OrthoDB" id="9805682at2"/>
<evidence type="ECO:0000313" key="9">
    <source>
        <dbReference type="EMBL" id="ADN08317.1"/>
    </source>
</evidence>
<evidence type="ECO:0000259" key="8">
    <source>
        <dbReference type="Pfam" id="PF00482"/>
    </source>
</evidence>
<dbReference type="PANTHER" id="PTHR30012:SF0">
    <property type="entry name" value="TYPE II SECRETION SYSTEM PROTEIN F-RELATED"/>
    <property type="match status" value="1"/>
</dbReference>
<evidence type="ECO:0000256" key="7">
    <source>
        <dbReference type="SAM" id="Phobius"/>
    </source>
</evidence>
<dbReference type="RefSeq" id="WP_013326073.1">
    <property type="nucleotide sequence ID" value="NC_014506.1"/>
</dbReference>
<accession>E0UU08</accession>
<feature type="transmembrane region" description="Helical" evidence="7">
    <location>
        <begin position="371"/>
        <end position="392"/>
    </location>
</feature>
<organism evidence="9 10">
    <name type="scientific">Sulfurimonas autotrophica (strain ATCC BAA-671 / DSM 16294 / JCM 11897 / OK10)</name>
    <dbReference type="NCBI Taxonomy" id="563040"/>
    <lineage>
        <taxon>Bacteria</taxon>
        <taxon>Pseudomonadati</taxon>
        <taxon>Campylobacterota</taxon>
        <taxon>Epsilonproteobacteria</taxon>
        <taxon>Campylobacterales</taxon>
        <taxon>Sulfurimonadaceae</taxon>
        <taxon>Sulfurimonas</taxon>
    </lineage>
</organism>
<dbReference type="InterPro" id="IPR003004">
    <property type="entry name" value="GspF/PilC"/>
</dbReference>
<keyword evidence="5 7" id="KW-1133">Transmembrane helix</keyword>
<proteinExistence type="inferred from homology"/>
<dbReference type="InterPro" id="IPR018076">
    <property type="entry name" value="T2SS_GspF_dom"/>
</dbReference>
<evidence type="ECO:0000313" key="10">
    <source>
        <dbReference type="Proteomes" id="UP000007803"/>
    </source>
</evidence>
<evidence type="ECO:0000256" key="2">
    <source>
        <dbReference type="ARBA" id="ARBA00005745"/>
    </source>
</evidence>
<protein>
    <submittedName>
        <fullName evidence="9">Type II secretion system F domain protein</fullName>
    </submittedName>
</protein>
<keyword evidence="10" id="KW-1185">Reference proteome</keyword>
<dbReference type="KEGG" id="sua:Saut_0268"/>
<comment type="subcellular location">
    <subcellularLocation>
        <location evidence="1">Cell membrane</location>
        <topology evidence="1">Multi-pass membrane protein</topology>
    </subcellularLocation>
</comment>
<dbReference type="eggNOG" id="COG1459">
    <property type="taxonomic scope" value="Bacteria"/>
</dbReference>
<dbReference type="InterPro" id="IPR042094">
    <property type="entry name" value="T2SS_GspF_sf"/>
</dbReference>
<keyword evidence="3" id="KW-1003">Cell membrane</keyword>
<evidence type="ECO:0000256" key="1">
    <source>
        <dbReference type="ARBA" id="ARBA00004651"/>
    </source>
</evidence>
<reference evidence="10" key="1">
    <citation type="journal article" date="2010" name="Stand. Genomic Sci.">
        <title>Complete genome sequence of Sulfurimonas autotrophica type strain (OK10).</title>
        <authorList>
            <person name="Sikorski J."/>
            <person name="Munk C."/>
            <person name="Lapidus A."/>
            <person name="Djao O."/>
            <person name="Lucas S."/>
            <person name="Glavina Del Rio T."/>
            <person name="Nolan M."/>
            <person name="Tice H."/>
            <person name="Han C."/>
            <person name="Cheng J."/>
            <person name="Tapia R."/>
            <person name="Goodwin L."/>
            <person name="Pitluck S."/>
            <person name="Liolios K."/>
            <person name="Ivanova N."/>
            <person name="Mavromatis K."/>
            <person name="Mikhailova N."/>
            <person name="Pati A."/>
            <person name="Sims D."/>
            <person name="Meincke L."/>
            <person name="Brettin T."/>
            <person name="Detter J."/>
            <person name="Chen A."/>
            <person name="Palaniappan K."/>
            <person name="Land M."/>
            <person name="Hauser L."/>
            <person name="Chang Y."/>
            <person name="Jeffries C."/>
            <person name="Rohde M."/>
            <person name="Lang E."/>
            <person name="Spring S."/>
            <person name="Goker M."/>
            <person name="Woyke T."/>
            <person name="Bristow J."/>
            <person name="Eisen J."/>
            <person name="Markowitz V."/>
            <person name="Hugenholtz P."/>
            <person name="Kyrpides N."/>
            <person name="Klenk H."/>
        </authorList>
    </citation>
    <scope>NUCLEOTIDE SEQUENCE [LARGE SCALE GENOMIC DNA]</scope>
    <source>
        <strain evidence="10">ATCC BAA-671 / DSM 16294 / JCM 11897 / OK10</strain>
    </source>
</reference>
<evidence type="ECO:0000256" key="3">
    <source>
        <dbReference type="ARBA" id="ARBA00022475"/>
    </source>
</evidence>
<evidence type="ECO:0000256" key="4">
    <source>
        <dbReference type="ARBA" id="ARBA00022692"/>
    </source>
</evidence>
<dbReference type="Pfam" id="PF00482">
    <property type="entry name" value="T2SSF"/>
    <property type="match status" value="2"/>
</dbReference>
<dbReference type="PRINTS" id="PR00812">
    <property type="entry name" value="BCTERIALGSPF"/>
</dbReference>
<dbReference type="HOGENOM" id="CLU_035032_0_1_7"/>
<gene>
    <name evidence="9" type="ordered locus">Saut_0268</name>
</gene>
<feature type="transmembrane region" description="Helical" evidence="7">
    <location>
        <begin position="224"/>
        <end position="247"/>
    </location>
</feature>
<feature type="domain" description="Type II secretion system protein GspF" evidence="8">
    <location>
        <begin position="271"/>
        <end position="389"/>
    </location>
</feature>
<dbReference type="Gene3D" id="1.20.81.30">
    <property type="entry name" value="Type II secretion system (T2SS), domain F"/>
    <property type="match status" value="2"/>
</dbReference>
<feature type="transmembrane region" description="Helical" evidence="7">
    <location>
        <begin position="165"/>
        <end position="188"/>
    </location>
</feature>
<dbReference type="Proteomes" id="UP000007803">
    <property type="component" value="Chromosome"/>
</dbReference>
<dbReference type="EMBL" id="CP002205">
    <property type="protein sequence ID" value="ADN08317.1"/>
    <property type="molecule type" value="Genomic_DNA"/>
</dbReference>
<keyword evidence="6 7" id="KW-0472">Membrane</keyword>
<keyword evidence="4 7" id="KW-0812">Transmembrane</keyword>
<dbReference type="STRING" id="563040.Saut_0268"/>
<dbReference type="PANTHER" id="PTHR30012">
    <property type="entry name" value="GENERAL SECRETION PATHWAY PROTEIN"/>
    <property type="match status" value="1"/>
</dbReference>
<sequence length="399" mass="43969">MKSIFEYEAVIGSGEVIQGSFAGTKEDFELMLQKKKLLLTSVKETKEKVDNSKFTQDDFLAFIEELYYLTKSGMPIDKAVKVLSQTTKKAAYKRILKTILEELKAGEQLSTALKKALKNENITIDSLAISFISTAEEVGSVTTGLYQLFEYLTFQKKIRSDVKQALAYPFFLIGMSIVVSFLIFFLIIPRFSTIFSADEFAQLPGISYAVLSTGKFLNAHMGEAFAVIGIVIAGLIVFFKKVTISWMSFFYKVPKLSSIIIDLQLTIVYSALSTMLVGGLEIDKALKQLQSVSLLPELKNLLKTALFEIKRGQKLSDVFAMSSIIPTSDIALLYVGESSASLAEVFKSLSIRHSDAFSANVKKILSILEPAVIVGLGVFIAIIVVAIMMAVMSMTDMVG</sequence>
<evidence type="ECO:0000256" key="6">
    <source>
        <dbReference type="ARBA" id="ARBA00023136"/>
    </source>
</evidence>